<feature type="region of interest" description="Disordered" evidence="4">
    <location>
        <begin position="372"/>
        <end position="400"/>
    </location>
</feature>
<proteinExistence type="inferred from homology"/>
<evidence type="ECO:0000256" key="4">
    <source>
        <dbReference type="SAM" id="MobiDB-lite"/>
    </source>
</evidence>
<evidence type="ECO:0000256" key="2">
    <source>
        <dbReference type="ARBA" id="ARBA00023054"/>
    </source>
</evidence>
<protein>
    <submittedName>
        <fullName evidence="5">Uncharacterized protein</fullName>
    </submittedName>
</protein>
<dbReference type="GO" id="GO:0005829">
    <property type="term" value="C:cytosol"/>
    <property type="evidence" value="ECO:0007669"/>
    <property type="project" value="TreeGrafter"/>
</dbReference>
<feature type="coiled-coil region" evidence="3">
    <location>
        <begin position="298"/>
        <end position="346"/>
    </location>
</feature>
<evidence type="ECO:0000313" key="5">
    <source>
        <dbReference type="EMBL" id="WVZ10276.1"/>
    </source>
</evidence>
<evidence type="ECO:0000313" key="6">
    <source>
        <dbReference type="Proteomes" id="UP001374535"/>
    </source>
</evidence>
<sequence length="565" mass="63970">MGSEIDTKSIEPVRNAVSLFGDKGDQKKYQAARSKSDCGNEFEELTKELANCKFQLEAKHAAHMQALLKLEHSQKMIHELSTLLKKSDIERNKNMSECSECKSRKGELESKMKEMVDQSLEAAKVRDQFAHVLSELKATQRELLNKETELVAARDSEMNSLTKAKQLESALEAEKEQKEELVQQVKELNEVIHNSKLAAIESEREKLALLSEKDEQIDFATKATAQVQQQLEDMRKHAEMLQNQPMGVSTVVDSLLLEHILANGKLVLSEDSAPKDLDRLNIDMELKERKIMDQSVYIHTLEMELSRLKQEVKVAKVEINALSITNESLTSELHEAKAELNMKKGSDIETQVEIALLKSKLQEHMVVYKNGKISEDSTTDHSKAEAEERNSEKNNEHVTGKSLFGVEGEVGRFSELALMKKELENASVKISELRARAEQALSRAEFAENAKTALEEKIKRHREHRQRRRLALTALREESSPKPFSPSSSPGSYQPLGKLRKLLSVVLVHCYYGDRGIADSSLVRLRSIRRRCFILREVFGGGVSSFVKIQRRCRFISCGIKRGGF</sequence>
<dbReference type="GO" id="GO:0009903">
    <property type="term" value="P:chloroplast avoidance movement"/>
    <property type="evidence" value="ECO:0007669"/>
    <property type="project" value="TreeGrafter"/>
</dbReference>
<feature type="compositionally biased region" description="Basic and acidic residues" evidence="4">
    <location>
        <begin position="372"/>
        <end position="399"/>
    </location>
</feature>
<dbReference type="InterPro" id="IPR008545">
    <property type="entry name" value="Web"/>
</dbReference>
<comment type="similarity">
    <text evidence="1">Belongs to the WEB family.</text>
</comment>
<gene>
    <name evidence="5" type="ORF">V8G54_014806</name>
</gene>
<feature type="coiled-coil region" evidence="3">
    <location>
        <begin position="136"/>
        <end position="198"/>
    </location>
</feature>
<accession>A0AAQ3RZK3</accession>
<evidence type="ECO:0000256" key="3">
    <source>
        <dbReference type="SAM" id="Coils"/>
    </source>
</evidence>
<dbReference type="PANTHER" id="PTHR32054:SF17">
    <property type="entry name" value="EXPRESSED PROTEIN"/>
    <property type="match status" value="1"/>
</dbReference>
<reference evidence="5 6" key="1">
    <citation type="journal article" date="2023" name="Life. Sci Alliance">
        <title>Evolutionary insights into 3D genome organization and epigenetic landscape of Vigna mungo.</title>
        <authorList>
            <person name="Junaid A."/>
            <person name="Singh B."/>
            <person name="Bhatia S."/>
        </authorList>
    </citation>
    <scope>NUCLEOTIDE SEQUENCE [LARGE SCALE GENOMIC DNA]</scope>
    <source>
        <strain evidence="5">Urdbean</strain>
    </source>
</reference>
<keyword evidence="2 3" id="KW-0175">Coiled coil</keyword>
<dbReference type="Proteomes" id="UP001374535">
    <property type="component" value="Chromosome 5"/>
</dbReference>
<keyword evidence="6" id="KW-1185">Reference proteome</keyword>
<dbReference type="EMBL" id="CP144696">
    <property type="protein sequence ID" value="WVZ10276.1"/>
    <property type="molecule type" value="Genomic_DNA"/>
</dbReference>
<dbReference type="AlphaFoldDB" id="A0AAQ3RZK3"/>
<evidence type="ECO:0000256" key="1">
    <source>
        <dbReference type="ARBA" id="ARBA00005485"/>
    </source>
</evidence>
<dbReference type="Pfam" id="PF05701">
    <property type="entry name" value="WEMBL"/>
    <property type="match status" value="1"/>
</dbReference>
<dbReference type="PANTHER" id="PTHR32054">
    <property type="entry name" value="HEAVY CHAIN, PUTATIVE, EXPRESSED-RELATED-RELATED"/>
    <property type="match status" value="1"/>
</dbReference>
<name>A0AAQ3RZK3_VIGMU</name>
<organism evidence="5 6">
    <name type="scientific">Vigna mungo</name>
    <name type="common">Black gram</name>
    <name type="synonym">Phaseolus mungo</name>
    <dbReference type="NCBI Taxonomy" id="3915"/>
    <lineage>
        <taxon>Eukaryota</taxon>
        <taxon>Viridiplantae</taxon>
        <taxon>Streptophyta</taxon>
        <taxon>Embryophyta</taxon>
        <taxon>Tracheophyta</taxon>
        <taxon>Spermatophyta</taxon>
        <taxon>Magnoliopsida</taxon>
        <taxon>eudicotyledons</taxon>
        <taxon>Gunneridae</taxon>
        <taxon>Pentapetalae</taxon>
        <taxon>rosids</taxon>
        <taxon>fabids</taxon>
        <taxon>Fabales</taxon>
        <taxon>Fabaceae</taxon>
        <taxon>Papilionoideae</taxon>
        <taxon>50 kb inversion clade</taxon>
        <taxon>NPAAA clade</taxon>
        <taxon>indigoferoid/millettioid clade</taxon>
        <taxon>Phaseoleae</taxon>
        <taxon>Vigna</taxon>
    </lineage>
</organism>
<dbReference type="GO" id="GO:0009904">
    <property type="term" value="P:chloroplast accumulation movement"/>
    <property type="evidence" value="ECO:0007669"/>
    <property type="project" value="TreeGrafter"/>
</dbReference>
<feature type="coiled-coil region" evidence="3">
    <location>
        <begin position="416"/>
        <end position="467"/>
    </location>
</feature>